<evidence type="ECO:0000256" key="3">
    <source>
        <dbReference type="ARBA" id="ARBA00022448"/>
    </source>
</evidence>
<dbReference type="OrthoDB" id="9783445at2"/>
<evidence type="ECO:0000256" key="15">
    <source>
        <dbReference type="SAM" id="MobiDB-lite"/>
    </source>
</evidence>
<keyword evidence="10" id="KW-0560">Oxidoreductase</keyword>
<dbReference type="PANTHER" id="PTHR22888">
    <property type="entry name" value="CYTOCHROME C OXIDASE, SUBUNIT II"/>
    <property type="match status" value="1"/>
</dbReference>
<feature type="transmembrane region" description="Helical" evidence="16">
    <location>
        <begin position="12"/>
        <end position="34"/>
    </location>
</feature>
<dbReference type="PROSITE" id="PS50999">
    <property type="entry name" value="COX2_TM"/>
    <property type="match status" value="1"/>
</dbReference>
<dbReference type="RefSeq" id="WP_160740300.1">
    <property type="nucleotide sequence ID" value="NZ_WTYQ01000006.1"/>
</dbReference>
<dbReference type="InterPro" id="IPR006333">
    <property type="entry name" value="Cyt_o_ubiquinol_oxidase_su2"/>
</dbReference>
<dbReference type="InterPro" id="IPR034227">
    <property type="entry name" value="CuRO_UO_II"/>
</dbReference>
<accession>A0A845AA17</accession>
<evidence type="ECO:0000256" key="13">
    <source>
        <dbReference type="ARBA" id="ARBA00023288"/>
    </source>
</evidence>
<proteinExistence type="inferred from homology"/>
<evidence type="ECO:0000256" key="5">
    <source>
        <dbReference type="ARBA" id="ARBA00022660"/>
    </source>
</evidence>
<dbReference type="EMBL" id="WTYQ01000006">
    <property type="protein sequence ID" value="MXP27090.1"/>
    <property type="molecule type" value="Genomic_DNA"/>
</dbReference>
<evidence type="ECO:0000256" key="2">
    <source>
        <dbReference type="ARBA" id="ARBA00007866"/>
    </source>
</evidence>
<evidence type="ECO:0000256" key="16">
    <source>
        <dbReference type="SAM" id="Phobius"/>
    </source>
</evidence>
<evidence type="ECO:0000313" key="20">
    <source>
        <dbReference type="Proteomes" id="UP000460561"/>
    </source>
</evidence>
<dbReference type="InterPro" id="IPR036257">
    <property type="entry name" value="Cyt_c_oxidase_su2_TM_sf"/>
</dbReference>
<evidence type="ECO:0000259" key="17">
    <source>
        <dbReference type="PROSITE" id="PS50857"/>
    </source>
</evidence>
<dbReference type="GO" id="GO:0016682">
    <property type="term" value="F:oxidoreductase activity, acting on diphenols and related substances as donors, oxygen as acceptor"/>
    <property type="evidence" value="ECO:0007669"/>
    <property type="project" value="InterPro"/>
</dbReference>
<keyword evidence="8" id="KW-0249">Electron transport</keyword>
<feature type="domain" description="Cytochrome oxidase subunit II transmembrane region profile" evidence="18">
    <location>
        <begin position="24"/>
        <end position="121"/>
    </location>
</feature>
<evidence type="ECO:0000256" key="8">
    <source>
        <dbReference type="ARBA" id="ARBA00022982"/>
    </source>
</evidence>
<dbReference type="GO" id="GO:0004129">
    <property type="term" value="F:cytochrome-c oxidase activity"/>
    <property type="evidence" value="ECO:0007669"/>
    <property type="project" value="InterPro"/>
</dbReference>
<keyword evidence="12" id="KW-0564">Palmitate</keyword>
<dbReference type="GO" id="GO:0005507">
    <property type="term" value="F:copper ion binding"/>
    <property type="evidence" value="ECO:0007669"/>
    <property type="project" value="InterPro"/>
</dbReference>
<dbReference type="GO" id="GO:0042773">
    <property type="term" value="P:ATP synthesis coupled electron transport"/>
    <property type="evidence" value="ECO:0007669"/>
    <property type="project" value="TreeGrafter"/>
</dbReference>
<keyword evidence="9 16" id="KW-1133">Transmembrane helix</keyword>
<dbReference type="Pfam" id="PF06481">
    <property type="entry name" value="COX_ARM"/>
    <property type="match status" value="1"/>
</dbReference>
<evidence type="ECO:0000256" key="11">
    <source>
        <dbReference type="ARBA" id="ARBA00023136"/>
    </source>
</evidence>
<keyword evidence="11 16" id="KW-0472">Membrane</keyword>
<evidence type="ECO:0000313" key="19">
    <source>
        <dbReference type="EMBL" id="MXP27090.1"/>
    </source>
</evidence>
<evidence type="ECO:0000256" key="1">
    <source>
        <dbReference type="ARBA" id="ARBA00004651"/>
    </source>
</evidence>
<dbReference type="Proteomes" id="UP000460561">
    <property type="component" value="Unassembled WGS sequence"/>
</dbReference>
<organism evidence="19 20">
    <name type="scientific">Altericroceibacterium indicum</name>
    <dbReference type="NCBI Taxonomy" id="374177"/>
    <lineage>
        <taxon>Bacteria</taxon>
        <taxon>Pseudomonadati</taxon>
        <taxon>Pseudomonadota</taxon>
        <taxon>Alphaproteobacteria</taxon>
        <taxon>Sphingomonadales</taxon>
        <taxon>Erythrobacteraceae</taxon>
        <taxon>Altericroceibacterium</taxon>
    </lineage>
</organism>
<gene>
    <name evidence="19" type="primary">cyoA</name>
    <name evidence="19" type="ORF">GRI39_13735</name>
</gene>
<sequence>MRQHLPSFSRLAGLSLVTAAAALLGGCSKLIIFSPAGDVAQQQGDLVVASVVLMLIIIIPVMALTVFFAWKYRASNKDARYEPEWDHSTQLELVIWAAPLLIIICLGALTWVSSHLLDPYRPLSRTAPGQAVAADVKPLEVQVVALDWKWLFIYPEQGIATVNEFAAPMNRPVVFRITGSSVMNSFYIPAMAGQIYAMPGMETKLHAVFNKPGKFVGFSANYSGAGFSDMRFAADSMTDAQFDAWVAKAKASKDTMDRKTYLQVEKPSEKVPAHLYTLSDPDLFDAIVNMCVEPGKMCMHEQMAIDQRGGMGVAGLKNSDQLFYDKTAARGTGKPADWNQKISALCIDPKQANMPGDRPESSPVAIDRLNGLGLTHKDDAAASHASSSALLSASAGNVPAPTRSNP</sequence>
<dbReference type="CDD" id="cd04212">
    <property type="entry name" value="CuRO_UO_II"/>
    <property type="match status" value="1"/>
</dbReference>
<dbReference type="InterPro" id="IPR008972">
    <property type="entry name" value="Cupredoxin"/>
</dbReference>
<dbReference type="PROSITE" id="PS50857">
    <property type="entry name" value="COX2_CUA"/>
    <property type="match status" value="1"/>
</dbReference>
<keyword evidence="20" id="KW-1185">Reference proteome</keyword>
<evidence type="ECO:0000256" key="4">
    <source>
        <dbReference type="ARBA" id="ARBA00022475"/>
    </source>
</evidence>
<evidence type="ECO:0000256" key="12">
    <source>
        <dbReference type="ARBA" id="ARBA00023139"/>
    </source>
</evidence>
<evidence type="ECO:0000256" key="9">
    <source>
        <dbReference type="ARBA" id="ARBA00022989"/>
    </source>
</evidence>
<keyword evidence="3" id="KW-0813">Transport</keyword>
<dbReference type="PROSITE" id="PS51257">
    <property type="entry name" value="PROKAR_LIPOPROTEIN"/>
    <property type="match status" value="1"/>
</dbReference>
<keyword evidence="6 16" id="KW-0812">Transmembrane</keyword>
<keyword evidence="13" id="KW-0449">Lipoprotein</keyword>
<feature type="transmembrane region" description="Helical" evidence="16">
    <location>
        <begin position="46"/>
        <end position="70"/>
    </location>
</feature>
<feature type="compositionally biased region" description="Low complexity" evidence="15">
    <location>
        <begin position="382"/>
        <end position="395"/>
    </location>
</feature>
<dbReference type="PANTHER" id="PTHR22888:SF18">
    <property type="entry name" value="CYTOCHROME BO(3) UBIQUINOL OXIDASE SUBUNIT 2"/>
    <property type="match status" value="1"/>
</dbReference>
<protein>
    <recommendedName>
        <fullName evidence="14">Ubiquinol oxidase polypeptide II</fullName>
    </recommendedName>
</protein>
<evidence type="ECO:0000256" key="7">
    <source>
        <dbReference type="ARBA" id="ARBA00022729"/>
    </source>
</evidence>
<dbReference type="GO" id="GO:0009486">
    <property type="term" value="F:cytochrome bo3 ubiquinol oxidase activity"/>
    <property type="evidence" value="ECO:0007669"/>
    <property type="project" value="InterPro"/>
</dbReference>
<reference evidence="19 20" key="1">
    <citation type="submission" date="2019-12" db="EMBL/GenBank/DDBJ databases">
        <title>Genomic-based taxomic classification of the family Erythrobacteraceae.</title>
        <authorList>
            <person name="Xu L."/>
        </authorList>
    </citation>
    <scope>NUCLEOTIDE SEQUENCE [LARGE SCALE GENOMIC DNA]</scope>
    <source>
        <strain evidence="19 20">DSM 18604</strain>
    </source>
</reference>
<dbReference type="AlphaFoldDB" id="A0A845AA17"/>
<keyword evidence="4" id="KW-1003">Cell membrane</keyword>
<dbReference type="InterPro" id="IPR045187">
    <property type="entry name" value="CcO_II"/>
</dbReference>
<comment type="similarity">
    <text evidence="2">Belongs to the cytochrome c oxidase subunit 2 family.</text>
</comment>
<dbReference type="SUPFAM" id="SSF81464">
    <property type="entry name" value="Cytochrome c oxidase subunit II-like, transmembrane region"/>
    <property type="match status" value="1"/>
</dbReference>
<dbReference type="InterPro" id="IPR010514">
    <property type="entry name" value="COX_ARM"/>
</dbReference>
<comment type="subcellular location">
    <subcellularLocation>
        <location evidence="1">Cell membrane</location>
        <topology evidence="1">Multi-pass membrane protein</topology>
    </subcellularLocation>
</comment>
<feature type="domain" description="Cytochrome oxidase subunit II copper A binding" evidence="17">
    <location>
        <begin position="136"/>
        <end position="248"/>
    </location>
</feature>
<dbReference type="Pfam" id="PF00116">
    <property type="entry name" value="COX2"/>
    <property type="match status" value="1"/>
</dbReference>
<dbReference type="Gene3D" id="2.60.40.420">
    <property type="entry name" value="Cupredoxins - blue copper proteins"/>
    <property type="match status" value="1"/>
</dbReference>
<name>A0A845AA17_9SPHN</name>
<feature type="transmembrane region" description="Helical" evidence="16">
    <location>
        <begin position="91"/>
        <end position="112"/>
    </location>
</feature>
<evidence type="ECO:0000256" key="10">
    <source>
        <dbReference type="ARBA" id="ARBA00023002"/>
    </source>
</evidence>
<evidence type="ECO:0000256" key="6">
    <source>
        <dbReference type="ARBA" id="ARBA00022692"/>
    </source>
</evidence>
<dbReference type="NCBIfam" id="TIGR01433">
    <property type="entry name" value="CyoA"/>
    <property type="match status" value="1"/>
</dbReference>
<dbReference type="GO" id="GO:0005886">
    <property type="term" value="C:plasma membrane"/>
    <property type="evidence" value="ECO:0007669"/>
    <property type="project" value="UniProtKB-SubCell"/>
</dbReference>
<feature type="region of interest" description="Disordered" evidence="15">
    <location>
        <begin position="377"/>
        <end position="406"/>
    </location>
</feature>
<dbReference type="Gene3D" id="1.10.287.90">
    <property type="match status" value="1"/>
</dbReference>
<evidence type="ECO:0000259" key="18">
    <source>
        <dbReference type="PROSITE" id="PS50999"/>
    </source>
</evidence>
<dbReference type="InterPro" id="IPR011759">
    <property type="entry name" value="Cyt_c_oxidase_su2_TM_dom"/>
</dbReference>
<comment type="caution">
    <text evidence="19">The sequence shown here is derived from an EMBL/GenBank/DDBJ whole genome shotgun (WGS) entry which is preliminary data.</text>
</comment>
<dbReference type="InterPro" id="IPR002429">
    <property type="entry name" value="CcO_II-like_C"/>
</dbReference>
<keyword evidence="5" id="KW-0679">Respiratory chain</keyword>
<dbReference type="SUPFAM" id="SSF49503">
    <property type="entry name" value="Cupredoxins"/>
    <property type="match status" value="1"/>
</dbReference>
<evidence type="ECO:0000256" key="14">
    <source>
        <dbReference type="ARBA" id="ARBA00030198"/>
    </source>
</evidence>
<keyword evidence="7" id="KW-0732">Signal</keyword>